<sequence>MTTNPIHLYRSLLREATYLPLPQCRTFIKSHITTSFRRYLPKYSQNNHEEPKSRSGNSLTFDRRTKLLHRGRKFLSSLRRANEGYTAHVEKVMRMTYGRIGPRRYALLEPWLSIPVSRDDAQVSDQPFGSKSDPNNGTGAGIGPEGKTPSRQQTNQGKKSDNKPESTTLPVLSPRREAYFSSQLAKYDISPNMRALLVSQAAEQSKFDRSNRPSNKVKPSFKPSPPTTIWGTPLPPSRVKNLKREWYRANVVGAALPPLPGEEYKTLHDLVSGKTPFPAIPQRRLRRPRAQRSEELQNAEEADRQAEVILEGPKPGIRFKDYTDGRPHKMTPRLLRHLLSRSVLKQTPFVKLNTTPTATTSEPHGKNRPQNNNLLAFHWDDALTRERYETSKLTSPITQSQSDLLFAS</sequence>
<dbReference type="GeneID" id="27360162"/>
<feature type="domain" description="LYR motif-containing protein Cup1-like N-terminal" evidence="2">
    <location>
        <begin position="8"/>
        <end position="108"/>
    </location>
</feature>
<protein>
    <recommendedName>
        <fullName evidence="2">LYR motif-containing protein Cup1-like N-terminal domain-containing protein</fullName>
    </recommendedName>
</protein>
<reference evidence="3 4" key="1">
    <citation type="submission" date="2015-01" db="EMBL/GenBank/DDBJ databases">
        <title>The Genome Sequence of Exophiala oligosperma CBS72588.</title>
        <authorList>
            <consortium name="The Broad Institute Genomics Platform"/>
            <person name="Cuomo C."/>
            <person name="de Hoog S."/>
            <person name="Gorbushina A."/>
            <person name="Stielow B."/>
            <person name="Teixiera M."/>
            <person name="Abouelleil A."/>
            <person name="Chapman S.B."/>
            <person name="Priest M."/>
            <person name="Young S.K."/>
            <person name="Wortman J."/>
            <person name="Nusbaum C."/>
            <person name="Birren B."/>
        </authorList>
    </citation>
    <scope>NUCLEOTIDE SEQUENCE [LARGE SCALE GENOMIC DNA]</scope>
    <source>
        <strain evidence="3 4">CBS 72588</strain>
    </source>
</reference>
<evidence type="ECO:0000256" key="1">
    <source>
        <dbReference type="SAM" id="MobiDB-lite"/>
    </source>
</evidence>
<dbReference type="CDD" id="cd20273">
    <property type="entry name" value="Complex1_LYR_unchar"/>
    <property type="match status" value="1"/>
</dbReference>
<evidence type="ECO:0000259" key="2">
    <source>
        <dbReference type="Pfam" id="PF20263"/>
    </source>
</evidence>
<dbReference type="VEuPathDB" id="FungiDB:PV06_08088"/>
<dbReference type="InterPro" id="IPR046896">
    <property type="entry name" value="Cup1-like_N"/>
</dbReference>
<dbReference type="OrthoDB" id="5521299at2759"/>
<organism evidence="3 4">
    <name type="scientific">Exophiala oligosperma</name>
    <dbReference type="NCBI Taxonomy" id="215243"/>
    <lineage>
        <taxon>Eukaryota</taxon>
        <taxon>Fungi</taxon>
        <taxon>Dikarya</taxon>
        <taxon>Ascomycota</taxon>
        <taxon>Pezizomycotina</taxon>
        <taxon>Eurotiomycetes</taxon>
        <taxon>Chaetothyriomycetidae</taxon>
        <taxon>Chaetothyriales</taxon>
        <taxon>Herpotrichiellaceae</taxon>
        <taxon>Exophiala</taxon>
    </lineage>
</organism>
<feature type="region of interest" description="Disordered" evidence="1">
    <location>
        <begin position="204"/>
        <end position="236"/>
    </location>
</feature>
<feature type="region of interest" description="Disordered" evidence="1">
    <location>
        <begin position="119"/>
        <end position="174"/>
    </location>
</feature>
<evidence type="ECO:0000313" key="4">
    <source>
        <dbReference type="Proteomes" id="UP000053342"/>
    </source>
</evidence>
<keyword evidence="4" id="KW-1185">Reference proteome</keyword>
<feature type="compositionally biased region" description="Polar residues" evidence="1">
    <location>
        <begin position="123"/>
        <end position="137"/>
    </location>
</feature>
<dbReference type="EMBL" id="KN847339">
    <property type="protein sequence ID" value="KIW39477.1"/>
    <property type="molecule type" value="Genomic_DNA"/>
</dbReference>
<proteinExistence type="predicted"/>
<dbReference type="AlphaFoldDB" id="A0A0D2BPK4"/>
<feature type="region of interest" description="Disordered" evidence="1">
    <location>
        <begin position="43"/>
        <end position="63"/>
    </location>
</feature>
<dbReference type="HOGENOM" id="CLU_037437_2_0_1"/>
<accession>A0A0D2BPK4</accession>
<dbReference type="Proteomes" id="UP000053342">
    <property type="component" value="Unassembled WGS sequence"/>
</dbReference>
<feature type="region of interest" description="Disordered" evidence="1">
    <location>
        <begin position="353"/>
        <end position="372"/>
    </location>
</feature>
<gene>
    <name evidence="3" type="ORF">PV06_08088</name>
</gene>
<evidence type="ECO:0000313" key="3">
    <source>
        <dbReference type="EMBL" id="KIW39477.1"/>
    </source>
</evidence>
<name>A0A0D2BPK4_9EURO</name>
<dbReference type="Pfam" id="PF20263">
    <property type="entry name" value="LYRM2-like"/>
    <property type="match status" value="1"/>
</dbReference>
<dbReference type="RefSeq" id="XP_016259693.1">
    <property type="nucleotide sequence ID" value="XM_016409385.1"/>
</dbReference>